<dbReference type="Proteomes" id="UP000663792">
    <property type="component" value="Unassembled WGS sequence"/>
</dbReference>
<feature type="transmembrane region" description="Helical" evidence="1">
    <location>
        <begin position="21"/>
        <end position="45"/>
    </location>
</feature>
<sequence length="177" mass="18363">MTGPDPVTEPLRLSADRSCTARLALGMTTTATAALVVLASFLPWLSSGEVDRNSYRAIRGIVRLRPLQAWPEVVATAWPVLVAASVVPVLLVVLGRVSSAAVAAVALGVLHLGTSVGVLALAGRSVFGVRVALPGPVLLAVVGTIMVTAGVLTLRRRGAIRSNRTAEVHPDRATGHR</sequence>
<evidence type="ECO:0000313" key="3">
    <source>
        <dbReference type="Proteomes" id="UP000663792"/>
    </source>
</evidence>
<protein>
    <submittedName>
        <fullName evidence="2">Uncharacterized protein</fullName>
    </submittedName>
</protein>
<dbReference type="RefSeq" id="WP_205259129.1">
    <property type="nucleotide sequence ID" value="NZ_JAERWK010000003.1"/>
</dbReference>
<comment type="caution">
    <text evidence="2">The sequence shown here is derived from an EMBL/GenBank/DDBJ whole genome shotgun (WGS) entry which is preliminary data.</text>
</comment>
<keyword evidence="1" id="KW-1133">Transmembrane helix</keyword>
<keyword evidence="3" id="KW-1185">Reference proteome</keyword>
<evidence type="ECO:0000256" key="1">
    <source>
        <dbReference type="SAM" id="Phobius"/>
    </source>
</evidence>
<dbReference type="EMBL" id="JAERWK010000003">
    <property type="protein sequence ID" value="MBM9466178.1"/>
    <property type="molecule type" value="Genomic_DNA"/>
</dbReference>
<keyword evidence="1" id="KW-0812">Transmembrane</keyword>
<name>A0A939BV48_9ACTN</name>
<dbReference type="AlphaFoldDB" id="A0A939BV48"/>
<reference evidence="2" key="1">
    <citation type="submission" date="2021-01" db="EMBL/GenBank/DDBJ databases">
        <title>YIM 132084 draft genome.</title>
        <authorList>
            <person name="An D."/>
        </authorList>
    </citation>
    <scope>NUCLEOTIDE SEQUENCE</scope>
    <source>
        <strain evidence="2">YIM 132084</strain>
    </source>
</reference>
<keyword evidence="1" id="KW-0472">Membrane</keyword>
<feature type="transmembrane region" description="Helical" evidence="1">
    <location>
        <begin position="135"/>
        <end position="154"/>
    </location>
</feature>
<accession>A0A939BV48</accession>
<feature type="transmembrane region" description="Helical" evidence="1">
    <location>
        <begin position="101"/>
        <end position="123"/>
    </location>
</feature>
<feature type="transmembrane region" description="Helical" evidence="1">
    <location>
        <begin position="73"/>
        <end position="94"/>
    </location>
</feature>
<gene>
    <name evidence="2" type="ORF">JL106_02640</name>
</gene>
<evidence type="ECO:0000313" key="2">
    <source>
        <dbReference type="EMBL" id="MBM9466178.1"/>
    </source>
</evidence>
<proteinExistence type="predicted"/>
<organism evidence="2 3">
    <name type="scientific">Nakamurella leprariae</name>
    <dbReference type="NCBI Taxonomy" id="2803911"/>
    <lineage>
        <taxon>Bacteria</taxon>
        <taxon>Bacillati</taxon>
        <taxon>Actinomycetota</taxon>
        <taxon>Actinomycetes</taxon>
        <taxon>Nakamurellales</taxon>
        <taxon>Nakamurellaceae</taxon>
        <taxon>Nakamurella</taxon>
    </lineage>
</organism>